<comment type="subunit">
    <text evidence="4">Component of the lipopolysaccharide transport and assembly complex.</text>
</comment>
<dbReference type="HAMAP" id="MF_01914">
    <property type="entry name" value="LPS_assembly_LptA"/>
    <property type="match status" value="1"/>
</dbReference>
<dbReference type="GO" id="GO:0017089">
    <property type="term" value="F:glycolipid transfer activity"/>
    <property type="evidence" value="ECO:0007669"/>
    <property type="project" value="TreeGrafter"/>
</dbReference>
<sequence length="172" mass="19032" precursor="true">MTRLRELGGLGTLALALLLLPATPATAQEQGPVRLSADRAEVDNRSGTSVYRGDVVLTRGPARITGEVMWVYTNEQRELERVEVEGEPATYRQQPEGDGQLVEAEAPRMEYYASGPERVLLLQGGRLWQGENQVRGETITYFVADERVEAERGADGDDRIEVTVFPEREEGG</sequence>
<evidence type="ECO:0000256" key="1">
    <source>
        <dbReference type="ARBA" id="ARBA00022448"/>
    </source>
</evidence>
<dbReference type="Pfam" id="PF03968">
    <property type="entry name" value="LptD_N"/>
    <property type="match status" value="1"/>
</dbReference>
<dbReference type="NCBIfam" id="TIGR03002">
    <property type="entry name" value="outer_YhbN_LptA"/>
    <property type="match status" value="1"/>
</dbReference>
<comment type="function">
    <text evidence="4">Involved in the assembly of lipopolysaccharide (LPS). Required for the translocation of LPS from the inner membrane to the outer membrane. May form a bridge between the inner membrane and the outer membrane, via interactions with LptC and LptD, thereby facilitating LPS transfer across the periplasm.</text>
</comment>
<dbReference type="GO" id="GO:0043165">
    <property type="term" value="P:Gram-negative-bacterium-type cell outer membrane assembly"/>
    <property type="evidence" value="ECO:0007669"/>
    <property type="project" value="UniProtKB-UniRule"/>
</dbReference>
<feature type="signal peptide" evidence="4">
    <location>
        <begin position="1"/>
        <end position="27"/>
    </location>
</feature>
<dbReference type="Gene3D" id="2.60.450.10">
    <property type="entry name" value="Lipopolysaccharide (LPS) transport protein A like domain"/>
    <property type="match status" value="1"/>
</dbReference>
<dbReference type="InterPro" id="IPR014340">
    <property type="entry name" value="LptA"/>
</dbReference>
<dbReference type="PANTHER" id="PTHR36504">
    <property type="entry name" value="LIPOPOLYSACCHARIDE EXPORT SYSTEM PROTEIN LPTA"/>
    <property type="match status" value="1"/>
</dbReference>
<evidence type="ECO:0000256" key="3">
    <source>
        <dbReference type="ARBA" id="ARBA00022764"/>
    </source>
</evidence>
<dbReference type="GO" id="GO:0009279">
    <property type="term" value="C:cell outer membrane"/>
    <property type="evidence" value="ECO:0007669"/>
    <property type="project" value="TreeGrafter"/>
</dbReference>
<accession>A0A2U2N7N9</accession>
<evidence type="ECO:0000313" key="7">
    <source>
        <dbReference type="Proteomes" id="UP000245474"/>
    </source>
</evidence>
<proteinExistence type="inferred from homology"/>
<gene>
    <name evidence="4 6" type="primary">lptA</name>
    <name evidence="6" type="ORF">DEM34_02725</name>
</gene>
<dbReference type="AlphaFoldDB" id="A0A2U2N7N9"/>
<dbReference type="Proteomes" id="UP000245474">
    <property type="component" value="Unassembled WGS sequence"/>
</dbReference>
<reference evidence="6 7" key="1">
    <citation type="submission" date="2018-05" db="EMBL/GenBank/DDBJ databases">
        <title>Spiribacter halobius sp. nov., a moderately halophilic bacterium isolated from marine solar saltern.</title>
        <authorList>
            <person name="Zheng W.-S."/>
            <person name="Lu D.-C."/>
            <person name="Du Z.-J."/>
        </authorList>
    </citation>
    <scope>NUCLEOTIDE SEQUENCE [LARGE SCALE GENOMIC DNA]</scope>
    <source>
        <strain evidence="6 7">E85</strain>
    </source>
</reference>
<name>A0A2U2N7N9_9GAMM</name>
<keyword evidence="7" id="KW-1185">Reference proteome</keyword>
<dbReference type="InterPro" id="IPR005653">
    <property type="entry name" value="OstA-like_N"/>
</dbReference>
<evidence type="ECO:0000256" key="4">
    <source>
        <dbReference type="HAMAP-Rule" id="MF_01914"/>
    </source>
</evidence>
<feature type="chain" id="PRO_5015794113" description="Lipopolysaccharide export system protein LptA" evidence="4">
    <location>
        <begin position="28"/>
        <end position="172"/>
    </location>
</feature>
<comment type="similarity">
    <text evidence="4">Belongs to the LptA family.</text>
</comment>
<dbReference type="GO" id="GO:0030288">
    <property type="term" value="C:outer membrane-bounded periplasmic space"/>
    <property type="evidence" value="ECO:0007669"/>
    <property type="project" value="TreeGrafter"/>
</dbReference>
<organism evidence="6 7">
    <name type="scientific">Sediminicurvatus halobius</name>
    <dbReference type="NCBI Taxonomy" id="2182432"/>
    <lineage>
        <taxon>Bacteria</taxon>
        <taxon>Pseudomonadati</taxon>
        <taxon>Pseudomonadota</taxon>
        <taxon>Gammaproteobacteria</taxon>
        <taxon>Chromatiales</taxon>
        <taxon>Ectothiorhodospiraceae</taxon>
        <taxon>Sediminicurvatus</taxon>
    </lineage>
</organism>
<feature type="domain" description="Organic solvent tolerance-like N-terminal" evidence="5">
    <location>
        <begin position="36"/>
        <end position="145"/>
    </location>
</feature>
<dbReference type="RefSeq" id="WP_109676006.1">
    <property type="nucleotide sequence ID" value="NZ_CP086615.1"/>
</dbReference>
<dbReference type="GO" id="GO:0001530">
    <property type="term" value="F:lipopolysaccharide binding"/>
    <property type="evidence" value="ECO:0007669"/>
    <property type="project" value="InterPro"/>
</dbReference>
<dbReference type="OrthoDB" id="9795964at2"/>
<dbReference type="InterPro" id="IPR052037">
    <property type="entry name" value="LPS_export_LptA"/>
</dbReference>
<evidence type="ECO:0000259" key="5">
    <source>
        <dbReference type="Pfam" id="PF03968"/>
    </source>
</evidence>
<dbReference type="GO" id="GO:0015920">
    <property type="term" value="P:lipopolysaccharide transport"/>
    <property type="evidence" value="ECO:0007669"/>
    <property type="project" value="UniProtKB-UniRule"/>
</dbReference>
<evidence type="ECO:0000313" key="6">
    <source>
        <dbReference type="EMBL" id="PWG65205.1"/>
    </source>
</evidence>
<keyword evidence="3 4" id="KW-0574">Periplasm</keyword>
<protein>
    <recommendedName>
        <fullName evidence="4">Lipopolysaccharide export system protein LptA</fullName>
    </recommendedName>
</protein>
<dbReference type="EMBL" id="QFFI01000003">
    <property type="protein sequence ID" value="PWG65205.1"/>
    <property type="molecule type" value="Genomic_DNA"/>
</dbReference>
<evidence type="ECO:0000256" key="2">
    <source>
        <dbReference type="ARBA" id="ARBA00022729"/>
    </source>
</evidence>
<comment type="caution">
    <text evidence="6">The sequence shown here is derived from an EMBL/GenBank/DDBJ whole genome shotgun (WGS) entry which is preliminary data.</text>
</comment>
<comment type="subcellular location">
    <subcellularLocation>
        <location evidence="4">Periplasm</location>
    </subcellularLocation>
</comment>
<dbReference type="PANTHER" id="PTHR36504:SF1">
    <property type="entry name" value="LIPOPOLYSACCHARIDE EXPORT SYSTEM PROTEIN LPTA"/>
    <property type="match status" value="1"/>
</dbReference>
<keyword evidence="1 4" id="KW-0813">Transport</keyword>
<keyword evidence="2 4" id="KW-0732">Signal</keyword>